<keyword evidence="3" id="KW-1185">Reference proteome</keyword>
<reference evidence="2 3" key="1">
    <citation type="journal article" date="2005" name="Nucleic Acids Res.">
        <title>Genomic blueprint of Hahella chejuensis, a marine microbe producing an algicidal agent.</title>
        <authorList>
            <person name="Jeong H."/>
            <person name="Yim J.H."/>
            <person name="Lee C."/>
            <person name="Choi S.-H."/>
            <person name="Park Y.K."/>
            <person name="Yoon S.H."/>
            <person name="Hur C.-G."/>
            <person name="Kang H.-Y."/>
            <person name="Kim D."/>
            <person name="Lee H.H."/>
            <person name="Park K.H."/>
            <person name="Park S.-H."/>
            <person name="Park H.-S."/>
            <person name="Lee H.K."/>
            <person name="Oh T.K."/>
            <person name="Kim J.F."/>
        </authorList>
    </citation>
    <scope>NUCLEOTIDE SEQUENCE [LARGE SCALE GENOMIC DNA]</scope>
    <source>
        <strain evidence="2 3">KCTC 2396</strain>
    </source>
</reference>
<proteinExistence type="predicted"/>
<keyword evidence="1" id="KW-0812">Transmembrane</keyword>
<dbReference type="HOGENOM" id="CLU_2954103_0_0_6"/>
<evidence type="ECO:0000313" key="2">
    <source>
        <dbReference type="EMBL" id="ABC29426.1"/>
    </source>
</evidence>
<organism evidence="2 3">
    <name type="scientific">Hahella chejuensis (strain KCTC 2396)</name>
    <dbReference type="NCBI Taxonomy" id="349521"/>
    <lineage>
        <taxon>Bacteria</taxon>
        <taxon>Pseudomonadati</taxon>
        <taxon>Pseudomonadota</taxon>
        <taxon>Gammaproteobacteria</taxon>
        <taxon>Oceanospirillales</taxon>
        <taxon>Hahellaceae</taxon>
        <taxon>Hahella</taxon>
    </lineage>
</organism>
<evidence type="ECO:0000313" key="3">
    <source>
        <dbReference type="Proteomes" id="UP000000238"/>
    </source>
</evidence>
<feature type="transmembrane region" description="Helical" evidence="1">
    <location>
        <begin position="33"/>
        <end position="58"/>
    </location>
</feature>
<dbReference type="Proteomes" id="UP000000238">
    <property type="component" value="Chromosome"/>
</dbReference>
<evidence type="ECO:0000256" key="1">
    <source>
        <dbReference type="SAM" id="Phobius"/>
    </source>
</evidence>
<dbReference type="EMBL" id="CP000155">
    <property type="protein sequence ID" value="ABC29426.1"/>
    <property type="molecule type" value="Genomic_DNA"/>
</dbReference>
<keyword evidence="1" id="KW-0472">Membrane</keyword>
<name>Q2SIU8_HAHCH</name>
<dbReference type="STRING" id="349521.HCH_02636"/>
<dbReference type="KEGG" id="hch:HCH_02636"/>
<dbReference type="AlphaFoldDB" id="Q2SIU8"/>
<protein>
    <submittedName>
        <fullName evidence="2">Uncharacterized protein</fullName>
    </submittedName>
</protein>
<keyword evidence="1" id="KW-1133">Transmembrane helix</keyword>
<accession>Q2SIU8</accession>
<sequence>MPFSLILGSVLRAICRGIDKKYFHRHYLLNSSYFPGFFLTSSLAFFSALFNSIMSAAVK</sequence>
<gene>
    <name evidence="2" type="ordered locus">HCH_02636</name>
</gene>